<feature type="chain" id="PRO_5047404667" description="PLC-like phosphodiesterase" evidence="2">
    <location>
        <begin position="24"/>
        <end position="609"/>
    </location>
</feature>
<dbReference type="Proteomes" id="UP001595075">
    <property type="component" value="Unassembled WGS sequence"/>
</dbReference>
<feature type="signal peptide" evidence="2">
    <location>
        <begin position="1"/>
        <end position="23"/>
    </location>
</feature>
<keyword evidence="2" id="KW-0732">Signal</keyword>
<comment type="caution">
    <text evidence="3">The sequence shown here is derived from an EMBL/GenBank/DDBJ whole genome shotgun (WGS) entry which is preliminary data.</text>
</comment>
<dbReference type="Gene3D" id="3.20.20.190">
    <property type="entry name" value="Phosphatidylinositol (PI) phosphodiesterase"/>
    <property type="match status" value="1"/>
</dbReference>
<organism evidence="3 4">
    <name type="scientific">Oculimacula yallundae</name>
    <dbReference type="NCBI Taxonomy" id="86028"/>
    <lineage>
        <taxon>Eukaryota</taxon>
        <taxon>Fungi</taxon>
        <taxon>Dikarya</taxon>
        <taxon>Ascomycota</taxon>
        <taxon>Pezizomycotina</taxon>
        <taxon>Leotiomycetes</taxon>
        <taxon>Helotiales</taxon>
        <taxon>Ploettnerulaceae</taxon>
        <taxon>Oculimacula</taxon>
    </lineage>
</organism>
<evidence type="ECO:0008006" key="5">
    <source>
        <dbReference type="Google" id="ProtNLM"/>
    </source>
</evidence>
<evidence type="ECO:0000313" key="4">
    <source>
        <dbReference type="Proteomes" id="UP001595075"/>
    </source>
</evidence>
<feature type="compositionally biased region" description="Acidic residues" evidence="1">
    <location>
        <begin position="391"/>
        <end position="404"/>
    </location>
</feature>
<dbReference type="PANTHER" id="PTHR13593:SF143">
    <property type="entry name" value="PHOSPHATIDYLINOSITOL-SPECIFIC PHOSPHOLIPASE C X DOMAIN-CONTAINING PROTEIN"/>
    <property type="match status" value="1"/>
</dbReference>
<dbReference type="EMBL" id="JAZHXI010000003">
    <property type="protein sequence ID" value="KAL2073240.1"/>
    <property type="molecule type" value="Genomic_DNA"/>
</dbReference>
<dbReference type="SUPFAM" id="SSF51695">
    <property type="entry name" value="PLC-like phosphodiesterases"/>
    <property type="match status" value="1"/>
</dbReference>
<gene>
    <name evidence="3" type="ORF">VTL71DRAFT_10564</name>
</gene>
<accession>A0ABR4CTQ9</accession>
<dbReference type="PANTHER" id="PTHR13593">
    <property type="match status" value="1"/>
</dbReference>
<evidence type="ECO:0000256" key="2">
    <source>
        <dbReference type="SAM" id="SignalP"/>
    </source>
</evidence>
<sequence>MHLPSLLHASLLLLSLHLPLATAGPSGHLQLANLTPYNWTLTYTHSYQMRWSFPATIAAGTTHTQNFEYKVDHGPNGDCGAEATYTLLGSPEPASFTVQARQKKGKRIEVQYGGGLASIGNPVGSLLDLGFVKDGTVLFVLAGNETGRLVGSGMPVAWMQATLDTIGEKSLREISMPTSHDAGMSQVTRWYGGVAHNTVTQSVHVYQQLVYGARWFDVRPVLRKGKWYTNHMTGRVGTFGRTMNDIVKDVNRFTRECPGELVVLDLSHEMDRLRWRPRLTAEKWQILYDLLYNGLQDIWMMDQSGLPEDLSEVPIQTFIKPGSKSAVLVRVPDHAPAFIAKLAGQKRDTTFATIDTIDDMPIVDGSSNTAIDEPLDINAESIVPGNSTLDGSDDDAPDATDDSSSETLPDIPPKPPTVLTPAFLHARRLSTVGEYSDTDSASYLEKDQLLKLSKLRSETKGRIHQSTWTITQRLKHILDAGNPAASILSLAVPAHRKLFEGIWKGLSRTTWPNLIEVDDIRNNQVAALCVAINGYFGVGMDLNAEAGKRLGKRAMAFKGRAVDELVVVGGGWHEWLEKKVEGFLKVVWCSLKIERDAEHLTVCWNLLDH</sequence>
<protein>
    <recommendedName>
        <fullName evidence="5">PLC-like phosphodiesterase</fullName>
    </recommendedName>
</protein>
<feature type="region of interest" description="Disordered" evidence="1">
    <location>
        <begin position="367"/>
        <end position="417"/>
    </location>
</feature>
<evidence type="ECO:0000313" key="3">
    <source>
        <dbReference type="EMBL" id="KAL2073240.1"/>
    </source>
</evidence>
<dbReference type="InterPro" id="IPR051057">
    <property type="entry name" value="PI-PLC_domain"/>
</dbReference>
<dbReference type="InterPro" id="IPR017946">
    <property type="entry name" value="PLC-like_Pdiesterase_TIM-brl"/>
</dbReference>
<reference evidence="3 4" key="1">
    <citation type="journal article" date="2024" name="Commun. Biol.">
        <title>Comparative genomic analysis of thermophilic fungi reveals convergent evolutionary adaptations and gene losses.</title>
        <authorList>
            <person name="Steindorff A.S."/>
            <person name="Aguilar-Pontes M.V."/>
            <person name="Robinson A.J."/>
            <person name="Andreopoulos B."/>
            <person name="LaButti K."/>
            <person name="Kuo A."/>
            <person name="Mondo S."/>
            <person name="Riley R."/>
            <person name="Otillar R."/>
            <person name="Haridas S."/>
            <person name="Lipzen A."/>
            <person name="Grimwood J."/>
            <person name="Schmutz J."/>
            <person name="Clum A."/>
            <person name="Reid I.D."/>
            <person name="Moisan M.C."/>
            <person name="Butler G."/>
            <person name="Nguyen T.T.M."/>
            <person name="Dewar K."/>
            <person name="Conant G."/>
            <person name="Drula E."/>
            <person name="Henrissat B."/>
            <person name="Hansel C."/>
            <person name="Singer S."/>
            <person name="Hutchinson M.I."/>
            <person name="de Vries R.P."/>
            <person name="Natvig D.O."/>
            <person name="Powell A.J."/>
            <person name="Tsang A."/>
            <person name="Grigoriev I.V."/>
        </authorList>
    </citation>
    <scope>NUCLEOTIDE SEQUENCE [LARGE SCALE GENOMIC DNA]</scope>
    <source>
        <strain evidence="3 4">CBS 494.80</strain>
    </source>
</reference>
<evidence type="ECO:0000256" key="1">
    <source>
        <dbReference type="SAM" id="MobiDB-lite"/>
    </source>
</evidence>
<dbReference type="PROSITE" id="PS50007">
    <property type="entry name" value="PIPLC_X_DOMAIN"/>
    <property type="match status" value="1"/>
</dbReference>
<name>A0ABR4CTQ9_9HELO</name>
<proteinExistence type="predicted"/>
<keyword evidence="4" id="KW-1185">Reference proteome</keyword>